<feature type="compositionally biased region" description="Basic and acidic residues" evidence="3">
    <location>
        <begin position="794"/>
        <end position="806"/>
    </location>
</feature>
<evidence type="ECO:0000313" key="5">
    <source>
        <dbReference type="Proteomes" id="UP001212841"/>
    </source>
</evidence>
<name>A0AAD5SJS1_9FUNG</name>
<dbReference type="PRINTS" id="PR00449">
    <property type="entry name" value="RASTRNSFRMNG"/>
</dbReference>
<keyword evidence="2" id="KW-0175">Coiled coil</keyword>
<dbReference type="Gene3D" id="3.40.50.300">
    <property type="entry name" value="P-loop containing nucleotide triphosphate hydrolases"/>
    <property type="match status" value="1"/>
</dbReference>
<dbReference type="SUPFAM" id="SSF52540">
    <property type="entry name" value="P-loop containing nucleoside triphosphate hydrolases"/>
    <property type="match status" value="1"/>
</dbReference>
<evidence type="ECO:0000313" key="4">
    <source>
        <dbReference type="EMBL" id="KAJ3054933.1"/>
    </source>
</evidence>
<dbReference type="PANTHER" id="PTHR47979">
    <property type="entry name" value="DRAB11-RELATED"/>
    <property type="match status" value="1"/>
</dbReference>
<dbReference type="NCBIfam" id="TIGR00231">
    <property type="entry name" value="small_GTP"/>
    <property type="match status" value="1"/>
</dbReference>
<dbReference type="PROSITE" id="PS51419">
    <property type="entry name" value="RAB"/>
    <property type="match status" value="1"/>
</dbReference>
<feature type="coiled-coil region" evidence="2">
    <location>
        <begin position="681"/>
        <end position="708"/>
    </location>
</feature>
<dbReference type="EMBL" id="JADGJD010000104">
    <property type="protein sequence ID" value="KAJ3054933.1"/>
    <property type="molecule type" value="Genomic_DNA"/>
</dbReference>
<proteinExistence type="inferred from homology"/>
<feature type="compositionally biased region" description="Gly residues" evidence="3">
    <location>
        <begin position="25"/>
        <end position="49"/>
    </location>
</feature>
<protein>
    <submittedName>
        <fullName evidence="4">Uncharacterized protein</fullName>
    </submittedName>
</protein>
<feature type="compositionally biased region" description="Acidic residues" evidence="3">
    <location>
        <begin position="809"/>
        <end position="825"/>
    </location>
</feature>
<dbReference type="InterPro" id="IPR027417">
    <property type="entry name" value="P-loop_NTPase"/>
</dbReference>
<organism evidence="4 5">
    <name type="scientific">Rhizophlyctis rosea</name>
    <dbReference type="NCBI Taxonomy" id="64517"/>
    <lineage>
        <taxon>Eukaryota</taxon>
        <taxon>Fungi</taxon>
        <taxon>Fungi incertae sedis</taxon>
        <taxon>Chytridiomycota</taxon>
        <taxon>Chytridiomycota incertae sedis</taxon>
        <taxon>Chytridiomycetes</taxon>
        <taxon>Rhizophlyctidales</taxon>
        <taxon>Rhizophlyctidaceae</taxon>
        <taxon>Rhizophlyctis</taxon>
    </lineage>
</organism>
<dbReference type="SMART" id="SM00173">
    <property type="entry name" value="RAS"/>
    <property type="match status" value="1"/>
</dbReference>
<reference evidence="4" key="1">
    <citation type="submission" date="2020-05" db="EMBL/GenBank/DDBJ databases">
        <title>Phylogenomic resolution of chytrid fungi.</title>
        <authorList>
            <person name="Stajich J.E."/>
            <person name="Amses K."/>
            <person name="Simmons R."/>
            <person name="Seto K."/>
            <person name="Myers J."/>
            <person name="Bonds A."/>
            <person name="Quandt C.A."/>
            <person name="Barry K."/>
            <person name="Liu P."/>
            <person name="Grigoriev I."/>
            <person name="Longcore J.E."/>
            <person name="James T.Y."/>
        </authorList>
    </citation>
    <scope>NUCLEOTIDE SEQUENCE</scope>
    <source>
        <strain evidence="4">JEL0318</strain>
    </source>
</reference>
<comment type="similarity">
    <text evidence="1">Belongs to the small GTPase superfamily. Rab family.</text>
</comment>
<dbReference type="Pfam" id="PF00071">
    <property type="entry name" value="Ras"/>
    <property type="match status" value="1"/>
</dbReference>
<dbReference type="PROSITE" id="PS51421">
    <property type="entry name" value="RAS"/>
    <property type="match status" value="1"/>
</dbReference>
<sequence>MSQSRPERRKADLPRQIAEKPFGAGASGIGSGLNGGVPSGLSGGGGGKGAEMSGLGAVDAGESRTSRGSGLTGVGENYEGGERNLEGSEDERRNDGGGVFTKEEMKMFPGCNAEMYGVYRKKKNGEWYCLFHPTKRSHDRRKCRKVFASFEDLIYHVKHQHFASITHQPSLNIPAVQRVADHLEALQEEANIQDAIFASFLKDGGQVQGTIIVVGEPGVGKTCFLRCITTETTPESEDETTKDGSGICCFDSEQTSLRVEVREAAGGDENLEQRKEMYNTAIGVVLMYDVTKRETFENIERWRKEVKEHTDINIVTMLVGNKLNLLGPKVIRGAIAGKGVEDEDGEIDFGGEGKKFLEREVPVEVAKDYAHKHNMLFCEMSGRLGSKLEELKVVLGRIQSRVTEERRRSEQPVLEARQAVEKTTLEAAGGGKAEKTRANAAKMKLNKAEAAWVKAEKVLLGEVRFAMERLATGRKVDEGMVYLMEEIKSNAGTISHTLREKIHQVLTEIEKPTEAIDDGISPTAHIDIAHQTEVLLNSENEDPSKPQSPKDAENAAAPSNVGNPGKQVIVASTDPALRTALAKGADRTVHDEVKDGAKMQILGPDRAVHVKNKDGEEAQDMELAEEGEDEEGFLTMEEKCLLERAISLFGEAGRSQFFAALDEIRSVSEGWSYEEAHLFCKALADERAEDMKADKEAYAAERLKANKKANQWAAWTCERLDDVDGNYISHAQKRFFSHRKRTDLTAYYYASVGAERERRMAEIRMRVFRTTVDSGTAGQAHGVVRKVEGNITPDKNETKKKSKGPDGEGNGDGDEMEIDSGGEGV</sequence>
<evidence type="ECO:0000256" key="1">
    <source>
        <dbReference type="ARBA" id="ARBA00006270"/>
    </source>
</evidence>
<evidence type="ECO:0000256" key="2">
    <source>
        <dbReference type="SAM" id="Coils"/>
    </source>
</evidence>
<gene>
    <name evidence="4" type="ORF">HK097_000290</name>
</gene>
<dbReference type="InterPro" id="IPR001806">
    <property type="entry name" value="Small_GTPase"/>
</dbReference>
<feature type="region of interest" description="Disordered" evidence="3">
    <location>
        <begin position="1"/>
        <end position="100"/>
    </location>
</feature>
<dbReference type="SMART" id="SM00175">
    <property type="entry name" value="RAB"/>
    <property type="match status" value="1"/>
</dbReference>
<dbReference type="GO" id="GO:0003924">
    <property type="term" value="F:GTPase activity"/>
    <property type="evidence" value="ECO:0007669"/>
    <property type="project" value="InterPro"/>
</dbReference>
<dbReference type="AlphaFoldDB" id="A0AAD5SJS1"/>
<feature type="compositionally biased region" description="Basic and acidic residues" evidence="3">
    <location>
        <begin position="1"/>
        <end position="13"/>
    </location>
</feature>
<feature type="region of interest" description="Disordered" evidence="3">
    <location>
        <begin position="538"/>
        <end position="567"/>
    </location>
</feature>
<dbReference type="GO" id="GO:0005525">
    <property type="term" value="F:GTP binding"/>
    <property type="evidence" value="ECO:0007669"/>
    <property type="project" value="InterPro"/>
</dbReference>
<feature type="region of interest" description="Disordered" evidence="3">
    <location>
        <begin position="779"/>
        <end position="825"/>
    </location>
</feature>
<feature type="compositionally biased region" description="Basic and acidic residues" evidence="3">
    <location>
        <begin position="542"/>
        <end position="553"/>
    </location>
</feature>
<dbReference type="CDD" id="cd00154">
    <property type="entry name" value="Rab"/>
    <property type="match status" value="1"/>
</dbReference>
<feature type="compositionally biased region" description="Basic and acidic residues" evidence="3">
    <location>
        <begin position="80"/>
        <end position="100"/>
    </location>
</feature>
<dbReference type="Proteomes" id="UP001212841">
    <property type="component" value="Unassembled WGS sequence"/>
</dbReference>
<dbReference type="SMART" id="SM00174">
    <property type="entry name" value="RHO"/>
    <property type="match status" value="1"/>
</dbReference>
<dbReference type="InterPro" id="IPR005225">
    <property type="entry name" value="Small_GTP-bd"/>
</dbReference>
<comment type="caution">
    <text evidence="4">The sequence shown here is derived from an EMBL/GenBank/DDBJ whole genome shotgun (WGS) entry which is preliminary data.</text>
</comment>
<accession>A0AAD5SJS1</accession>
<dbReference type="InterPro" id="IPR050209">
    <property type="entry name" value="Rab_GTPases_membrane_traffic"/>
</dbReference>
<keyword evidence="5" id="KW-1185">Reference proteome</keyword>
<evidence type="ECO:0000256" key="3">
    <source>
        <dbReference type="SAM" id="MobiDB-lite"/>
    </source>
</evidence>